<name>A0A645DSP6_9ZZZZ</name>
<sequence>MKRDILISLLVLFVLFFVPPQIGAIWRTHTILDIDGKVSRLYDLCDYAYREQIETFNEDNPILDVYLGEIVGMNAETWQSLEIEKEAPVYIFDSQRSAQPIKLASRYRPVVYHYELYEHEDTYYLKVVYLVSHKKDNVKEYIVQYRYTNLTKEAVDEMNKRQDAYAP</sequence>
<organism evidence="1">
    <name type="scientific">bioreactor metagenome</name>
    <dbReference type="NCBI Taxonomy" id="1076179"/>
    <lineage>
        <taxon>unclassified sequences</taxon>
        <taxon>metagenomes</taxon>
        <taxon>ecological metagenomes</taxon>
    </lineage>
</organism>
<protein>
    <submittedName>
        <fullName evidence="1">Uncharacterized protein</fullName>
    </submittedName>
</protein>
<reference evidence="1" key="1">
    <citation type="submission" date="2019-08" db="EMBL/GenBank/DDBJ databases">
        <authorList>
            <person name="Kucharzyk K."/>
            <person name="Murdoch R.W."/>
            <person name="Higgins S."/>
            <person name="Loffler F."/>
        </authorList>
    </citation>
    <scope>NUCLEOTIDE SEQUENCE</scope>
</reference>
<dbReference type="AlphaFoldDB" id="A0A645DSP6"/>
<gene>
    <name evidence="1" type="ORF">SDC9_139481</name>
</gene>
<accession>A0A645DSP6</accession>
<evidence type="ECO:0000313" key="1">
    <source>
        <dbReference type="EMBL" id="MPM92346.1"/>
    </source>
</evidence>
<comment type="caution">
    <text evidence="1">The sequence shown here is derived from an EMBL/GenBank/DDBJ whole genome shotgun (WGS) entry which is preliminary data.</text>
</comment>
<proteinExistence type="predicted"/>
<dbReference type="EMBL" id="VSSQ01039296">
    <property type="protein sequence ID" value="MPM92346.1"/>
    <property type="molecule type" value="Genomic_DNA"/>
</dbReference>